<comment type="caution">
    <text evidence="3">The sequence shown here is derived from an EMBL/GenBank/DDBJ whole genome shotgun (WGS) entry which is preliminary data.</text>
</comment>
<keyword evidence="1" id="KW-0175">Coiled coil</keyword>
<proteinExistence type="predicted"/>
<dbReference type="AlphaFoldDB" id="E2NHP3"/>
<feature type="coiled-coil region" evidence="1">
    <location>
        <begin position="43"/>
        <end position="204"/>
    </location>
</feature>
<dbReference type="HOGENOM" id="CLU_435939_0_0_10"/>
<evidence type="ECO:0000256" key="1">
    <source>
        <dbReference type="SAM" id="Coils"/>
    </source>
</evidence>
<dbReference type="RefSeq" id="WP_007213171.1">
    <property type="nucleotide sequence ID" value="NZ_EQ973491.1"/>
</dbReference>
<feature type="chain" id="PRO_5003161835" description="Lipoprotein" evidence="2">
    <location>
        <begin position="20"/>
        <end position="658"/>
    </location>
</feature>
<evidence type="ECO:0000313" key="4">
    <source>
        <dbReference type="Proteomes" id="UP000003711"/>
    </source>
</evidence>
<name>E2NHP3_9BACE</name>
<dbReference type="PROSITE" id="PS51257">
    <property type="entry name" value="PROKAR_LIPOPROTEIN"/>
    <property type="match status" value="1"/>
</dbReference>
<dbReference type="Proteomes" id="UP000003711">
    <property type="component" value="Unassembled WGS sequence"/>
</dbReference>
<reference evidence="3 4" key="1">
    <citation type="submission" date="2008-12" db="EMBL/GenBank/DDBJ databases">
        <authorList>
            <person name="Fulton L."/>
            <person name="Clifton S."/>
            <person name="Fulton B."/>
            <person name="Xu J."/>
            <person name="Minx P."/>
            <person name="Pepin K.H."/>
            <person name="Johnson M."/>
            <person name="Bhonagiri V."/>
            <person name="Nash W.E."/>
            <person name="Mardis E.R."/>
            <person name="Wilson R.K."/>
        </authorList>
    </citation>
    <scope>NUCLEOTIDE SEQUENCE [LARGE SCALE GENOMIC DNA]</scope>
    <source>
        <strain evidence="3 4">DSM 14838</strain>
    </source>
</reference>
<gene>
    <name evidence="3" type="ORF">BACCELL_03821</name>
</gene>
<evidence type="ECO:0000256" key="2">
    <source>
        <dbReference type="SAM" id="SignalP"/>
    </source>
</evidence>
<feature type="coiled-coil region" evidence="1">
    <location>
        <begin position="587"/>
        <end position="614"/>
    </location>
</feature>
<dbReference type="EMBL" id="ACCH01000282">
    <property type="protein sequence ID" value="EEF88547.1"/>
    <property type="molecule type" value="Genomic_DNA"/>
</dbReference>
<keyword evidence="2" id="KW-0732">Signal</keyword>
<sequence>MKKKLMIIAVLLGALSLGACVDDNESQSVTNVRNSKTAELKSIAAMEKAAAEAKVTMANAEAKLKAAEVAAQQAAAAKALAEAELEKKQAELIALQKEAAEIENEAAKIENEKLQAALEAEMAQLEVDKKLAEEKLAKVAAEMERMEQENQATLLETQLAMKKAEQELLDAQKQLDNATTQAEKDKIEAERQKLQERATAYSDAVDNLITAQNSLISMKTRLATLENGLTTLKEAKDAQIAENNNNIALYKMYIEKYQKYTNYTEDVTALRNEYNTLSGERSKLADAYYAKSYALNEVKVDLNIVDAADEAIEADDFYRFVTTRGTVYLKNEEGDETSFNVGFYSYMPRSYKYSTSKRYTYKIDEDNEFVQSYGDSIYIKFGELSTDIRTVELYVNNQIEGNESSLDFYKKQLEYNQAQYNGKATTVIGYDKDGKEILKPIRNAVDSTAYLKTKLDAAKEQADIDEYTRLYRNSINNEEILSNNITNYKGRVENYTMRIQALKKGWDMYQKYDANIAELQKKMDARNEAGVKAYEAKVAAWKVTQDAYVAYLKVNADYWAVYALLFNTWVDLNGDNVRDDNEILMGANAVNAQIESYQTQIEALEKDNTDLSEIQTKEAAIADLKVKIAAKEVVVKAREVAVAAAKAALDEVMPKEEE</sequence>
<evidence type="ECO:0000313" key="3">
    <source>
        <dbReference type="EMBL" id="EEF88547.1"/>
    </source>
</evidence>
<reference evidence="3 4" key="2">
    <citation type="submission" date="2009-01" db="EMBL/GenBank/DDBJ databases">
        <title>Draft genome sequence of Bacteroides cellulosilyticus (DSM 14838).</title>
        <authorList>
            <person name="Sudarsanam P."/>
            <person name="Ley R."/>
            <person name="Guruge J."/>
            <person name="Turnbaugh P.J."/>
            <person name="Mahowald M."/>
            <person name="Liep D."/>
            <person name="Gordon J."/>
        </authorList>
    </citation>
    <scope>NUCLEOTIDE SEQUENCE [LARGE SCALE GENOMIC DNA]</scope>
    <source>
        <strain evidence="3 4">DSM 14838</strain>
    </source>
</reference>
<organism evidence="3 4">
    <name type="scientific">Bacteroides cellulosilyticus DSM 14838</name>
    <dbReference type="NCBI Taxonomy" id="537012"/>
    <lineage>
        <taxon>Bacteria</taxon>
        <taxon>Pseudomonadati</taxon>
        <taxon>Bacteroidota</taxon>
        <taxon>Bacteroidia</taxon>
        <taxon>Bacteroidales</taxon>
        <taxon>Bacteroidaceae</taxon>
        <taxon>Bacteroides</taxon>
    </lineage>
</organism>
<evidence type="ECO:0008006" key="5">
    <source>
        <dbReference type="Google" id="ProtNLM"/>
    </source>
</evidence>
<protein>
    <recommendedName>
        <fullName evidence="5">Lipoprotein</fullName>
    </recommendedName>
</protein>
<feature type="signal peptide" evidence="2">
    <location>
        <begin position="1"/>
        <end position="19"/>
    </location>
</feature>
<accession>E2NHP3</accession>